<proteinExistence type="predicted"/>
<dbReference type="EMBL" id="NOIG01000004">
    <property type="protein sequence ID" value="OYD51130.1"/>
    <property type="molecule type" value="Genomic_DNA"/>
</dbReference>
<dbReference type="AlphaFoldDB" id="A0A235EQ53"/>
<accession>A0A235EQ53</accession>
<feature type="chain" id="PRO_5011263129" evidence="11">
    <location>
        <begin position="28"/>
        <end position="349"/>
    </location>
</feature>
<dbReference type="InterPro" id="IPR050298">
    <property type="entry name" value="Gram-neg_bact_OMP"/>
</dbReference>
<evidence type="ECO:0000256" key="10">
    <source>
        <dbReference type="ARBA" id="ARBA00023237"/>
    </source>
</evidence>
<dbReference type="SUPFAM" id="SSF56935">
    <property type="entry name" value="Porins"/>
    <property type="match status" value="1"/>
</dbReference>
<keyword evidence="7" id="KW-0406">Ion transport</keyword>
<dbReference type="PANTHER" id="PTHR34501:SF9">
    <property type="entry name" value="MAJOR OUTER MEMBRANE PROTEIN P.IA"/>
    <property type="match status" value="1"/>
</dbReference>
<dbReference type="RefSeq" id="WP_094286895.1">
    <property type="nucleotide sequence ID" value="NZ_NOIG01000004.1"/>
</dbReference>
<feature type="domain" description="Porin" evidence="12">
    <location>
        <begin position="18"/>
        <end position="331"/>
    </location>
</feature>
<gene>
    <name evidence="13" type="ORF">CBY09_04685</name>
</gene>
<dbReference type="GO" id="GO:0006811">
    <property type="term" value="P:monoatomic ion transport"/>
    <property type="evidence" value="ECO:0007669"/>
    <property type="project" value="UniProtKB-KW"/>
</dbReference>
<keyword evidence="9" id="KW-0472">Membrane</keyword>
<name>A0A235EQ53_9BURK</name>
<evidence type="ECO:0000256" key="11">
    <source>
        <dbReference type="SAM" id="SignalP"/>
    </source>
</evidence>
<dbReference type="Pfam" id="PF13609">
    <property type="entry name" value="Porin_4"/>
    <property type="match status" value="1"/>
</dbReference>
<dbReference type="GO" id="GO:0046930">
    <property type="term" value="C:pore complex"/>
    <property type="evidence" value="ECO:0007669"/>
    <property type="project" value="UniProtKB-KW"/>
</dbReference>
<evidence type="ECO:0000256" key="5">
    <source>
        <dbReference type="ARBA" id="ARBA00022692"/>
    </source>
</evidence>
<comment type="subcellular location">
    <subcellularLocation>
        <location evidence="1">Cell outer membrane</location>
        <topology evidence="1">Multi-pass membrane protein</topology>
    </subcellularLocation>
</comment>
<keyword evidence="10" id="KW-0998">Cell outer membrane</keyword>
<dbReference type="GO" id="GO:0009279">
    <property type="term" value="C:cell outer membrane"/>
    <property type="evidence" value="ECO:0007669"/>
    <property type="project" value="UniProtKB-SubCell"/>
</dbReference>
<evidence type="ECO:0000256" key="3">
    <source>
        <dbReference type="ARBA" id="ARBA00022448"/>
    </source>
</evidence>
<keyword evidence="14" id="KW-1185">Reference proteome</keyword>
<sequence>MKKNLSTLSLSLSLGGALLLCTTGVQAQSSVQLMGLTDVYVGSMKNAGDAGRSAVVGSGGMTTSWFGVKGTEDLGGGLKANFALTSFIKVDSGIQGRFANDTFFSRDANVGLSGGFGSVTVGRGLAPNFLPSILSNPLGDSFTFAPVILHMNVPLFNGTGWGSTTPSDTGWANEIIYSTPNFGGLSANLHYQFGEIAGDSGKKNVGINALYFNGPITLTGFYERDQMSNPAVPSTYLGTTKTDWMLGGAYDFTVVKAFASYGQAKADNTTNKAKTTQLGVSVPVGATGKVLASWAQTTLSATDISRKTFTVGYDHFLSKRTDLYVMAMADRITNQAKGSSVGVGVRHRF</sequence>
<evidence type="ECO:0000313" key="13">
    <source>
        <dbReference type="EMBL" id="OYD51130.1"/>
    </source>
</evidence>
<evidence type="ECO:0000256" key="9">
    <source>
        <dbReference type="ARBA" id="ARBA00023136"/>
    </source>
</evidence>
<evidence type="ECO:0000256" key="1">
    <source>
        <dbReference type="ARBA" id="ARBA00004571"/>
    </source>
</evidence>
<evidence type="ECO:0000256" key="4">
    <source>
        <dbReference type="ARBA" id="ARBA00022452"/>
    </source>
</evidence>
<dbReference type="Proteomes" id="UP000215441">
    <property type="component" value="Unassembled WGS sequence"/>
</dbReference>
<keyword evidence="5" id="KW-0812">Transmembrane</keyword>
<dbReference type="PANTHER" id="PTHR34501">
    <property type="entry name" value="PROTEIN YDDL-RELATED"/>
    <property type="match status" value="1"/>
</dbReference>
<evidence type="ECO:0000256" key="6">
    <source>
        <dbReference type="ARBA" id="ARBA00022729"/>
    </source>
</evidence>
<keyword evidence="3" id="KW-0813">Transport</keyword>
<evidence type="ECO:0000256" key="8">
    <source>
        <dbReference type="ARBA" id="ARBA00023114"/>
    </source>
</evidence>
<protein>
    <submittedName>
        <fullName evidence="13">Porin</fullName>
    </submittedName>
</protein>
<reference evidence="13 14" key="1">
    <citation type="submission" date="2017-07" db="EMBL/GenBank/DDBJ databases">
        <title>Acidovorax KNDSW TSA 6 genome sequence and assembly.</title>
        <authorList>
            <person name="Mayilraj S."/>
        </authorList>
    </citation>
    <scope>NUCLEOTIDE SEQUENCE [LARGE SCALE GENOMIC DNA]</scope>
    <source>
        <strain evidence="13 14">KNDSW-TSA6</strain>
    </source>
</reference>
<keyword evidence="6 11" id="KW-0732">Signal</keyword>
<dbReference type="OrthoDB" id="6975458at2"/>
<dbReference type="GO" id="GO:0015288">
    <property type="term" value="F:porin activity"/>
    <property type="evidence" value="ECO:0007669"/>
    <property type="project" value="UniProtKB-KW"/>
</dbReference>
<dbReference type="CDD" id="cd00342">
    <property type="entry name" value="gram_neg_porins"/>
    <property type="match status" value="1"/>
</dbReference>
<comment type="subunit">
    <text evidence="2">Homotrimer.</text>
</comment>
<dbReference type="Gene3D" id="2.40.160.10">
    <property type="entry name" value="Porin"/>
    <property type="match status" value="1"/>
</dbReference>
<keyword evidence="4" id="KW-1134">Transmembrane beta strand</keyword>
<dbReference type="InterPro" id="IPR033900">
    <property type="entry name" value="Gram_neg_porin_domain"/>
</dbReference>
<dbReference type="InterPro" id="IPR023614">
    <property type="entry name" value="Porin_dom_sf"/>
</dbReference>
<evidence type="ECO:0000259" key="12">
    <source>
        <dbReference type="Pfam" id="PF13609"/>
    </source>
</evidence>
<feature type="signal peptide" evidence="11">
    <location>
        <begin position="1"/>
        <end position="27"/>
    </location>
</feature>
<keyword evidence="8" id="KW-0626">Porin</keyword>
<organism evidence="13 14">
    <name type="scientific">Acidovorax kalamii</name>
    <dbReference type="NCBI Taxonomy" id="2004485"/>
    <lineage>
        <taxon>Bacteria</taxon>
        <taxon>Pseudomonadati</taxon>
        <taxon>Pseudomonadota</taxon>
        <taxon>Betaproteobacteria</taxon>
        <taxon>Burkholderiales</taxon>
        <taxon>Comamonadaceae</taxon>
        <taxon>Acidovorax</taxon>
    </lineage>
</organism>
<evidence type="ECO:0000256" key="7">
    <source>
        <dbReference type="ARBA" id="ARBA00023065"/>
    </source>
</evidence>
<evidence type="ECO:0000313" key="14">
    <source>
        <dbReference type="Proteomes" id="UP000215441"/>
    </source>
</evidence>
<comment type="caution">
    <text evidence="13">The sequence shown here is derived from an EMBL/GenBank/DDBJ whole genome shotgun (WGS) entry which is preliminary data.</text>
</comment>
<evidence type="ECO:0000256" key="2">
    <source>
        <dbReference type="ARBA" id="ARBA00011233"/>
    </source>
</evidence>